<reference evidence="2" key="1">
    <citation type="journal article" date="2019" name="Int. J. Syst. Evol. Microbiol.">
        <title>The Global Catalogue of Microorganisms (GCM) 10K type strain sequencing project: providing services to taxonomists for standard genome sequencing and annotation.</title>
        <authorList>
            <consortium name="The Broad Institute Genomics Platform"/>
            <consortium name="The Broad Institute Genome Sequencing Center for Infectious Disease"/>
            <person name="Wu L."/>
            <person name="Ma J."/>
        </authorList>
    </citation>
    <scope>NUCLEOTIDE SEQUENCE [LARGE SCALE GENOMIC DNA]</scope>
    <source>
        <strain evidence="2">CCUG 58938</strain>
    </source>
</reference>
<evidence type="ECO:0000313" key="2">
    <source>
        <dbReference type="Proteomes" id="UP001597112"/>
    </source>
</evidence>
<proteinExistence type="predicted"/>
<gene>
    <name evidence="1" type="ORF">ACFQ21_22820</name>
</gene>
<evidence type="ECO:0000313" key="1">
    <source>
        <dbReference type="EMBL" id="MFD1002176.1"/>
    </source>
</evidence>
<comment type="caution">
    <text evidence="1">The sequence shown here is derived from an EMBL/GenBank/DDBJ whole genome shotgun (WGS) entry which is preliminary data.</text>
</comment>
<dbReference type="RefSeq" id="WP_377583028.1">
    <property type="nucleotide sequence ID" value="NZ_JBHTKA010000008.1"/>
</dbReference>
<evidence type="ECO:0008006" key="3">
    <source>
        <dbReference type="Google" id="ProtNLM"/>
    </source>
</evidence>
<keyword evidence="2" id="KW-1185">Reference proteome</keyword>
<organism evidence="1 2">
    <name type="scientific">Ohtaekwangia kribbensis</name>
    <dbReference type="NCBI Taxonomy" id="688913"/>
    <lineage>
        <taxon>Bacteria</taxon>
        <taxon>Pseudomonadati</taxon>
        <taxon>Bacteroidota</taxon>
        <taxon>Cytophagia</taxon>
        <taxon>Cytophagales</taxon>
        <taxon>Fulvivirgaceae</taxon>
        <taxon>Ohtaekwangia</taxon>
    </lineage>
</organism>
<sequence>MRTLIIGTIFIFIMSCQQRSKINYENKIDTIAVEEIQKDTTKILVAQLPVKFDSTESLIFAVSAISISGRNGISKSTYDYYGSTDSDASYFRNDHLTGDFVNVIFRDNNGNDRKLTHHKMKISDIVFLRPIFESTRKGFILYTVNDRDTNGDNVYNYQDLEALYISKADGSEFKKLSKELNEFYDYTIIKGEAKLYFRTLEDRNKDGVLNNKDKFHHFQLEFTSDNYTISEYNPIKILE</sequence>
<dbReference type="Proteomes" id="UP001597112">
    <property type="component" value="Unassembled WGS sequence"/>
</dbReference>
<dbReference type="EMBL" id="JBHTKA010000008">
    <property type="protein sequence ID" value="MFD1002176.1"/>
    <property type="molecule type" value="Genomic_DNA"/>
</dbReference>
<protein>
    <recommendedName>
        <fullName evidence="3">EF-hand domain-containing protein</fullName>
    </recommendedName>
</protein>
<accession>A0ABW3K9R0</accession>
<name>A0ABW3K9R0_9BACT</name>
<dbReference type="PROSITE" id="PS51257">
    <property type="entry name" value="PROKAR_LIPOPROTEIN"/>
    <property type="match status" value="1"/>
</dbReference>